<dbReference type="EMBL" id="AZHX01002503">
    <property type="protein sequence ID" value="ETW94229.1"/>
    <property type="molecule type" value="Genomic_DNA"/>
</dbReference>
<dbReference type="PANTHER" id="PTHR34047">
    <property type="entry name" value="NUCLEAR INTRON MATURASE 1, MITOCHONDRIAL-RELATED"/>
    <property type="match status" value="1"/>
</dbReference>
<dbReference type="InterPro" id="IPR000477">
    <property type="entry name" value="RT_dom"/>
</dbReference>
<dbReference type="GO" id="GO:0003746">
    <property type="term" value="F:translation elongation factor activity"/>
    <property type="evidence" value="ECO:0007669"/>
    <property type="project" value="UniProtKB-KW"/>
</dbReference>
<organism evidence="3 4">
    <name type="scientific">Candidatus Entotheonella gemina</name>
    <dbReference type="NCBI Taxonomy" id="1429439"/>
    <lineage>
        <taxon>Bacteria</taxon>
        <taxon>Pseudomonadati</taxon>
        <taxon>Nitrospinota/Tectimicrobiota group</taxon>
        <taxon>Candidatus Tectimicrobiota</taxon>
        <taxon>Candidatus Entotheonellia</taxon>
        <taxon>Candidatus Entotheonellales</taxon>
        <taxon>Candidatus Entotheonellaceae</taxon>
        <taxon>Candidatus Entotheonella</taxon>
    </lineage>
</organism>
<feature type="domain" description="Reverse transcriptase" evidence="2">
    <location>
        <begin position="68"/>
        <end position="240"/>
    </location>
</feature>
<evidence type="ECO:0000256" key="1">
    <source>
        <dbReference type="ARBA" id="ARBA00034120"/>
    </source>
</evidence>
<sequence length="240" mass="28085">MFVSTKQKRIATLARNNPAMAFTSLNHYMDYNWLYQAYQQTRKDGATGVDGQTAEVYARQLESNLHTLLDRIKSGRYRAPAVRRTYIKKDKGRKRPLGIPTFEDKIVQRAVVMLLEPIYEQDFYHCSFGFRKQRSAHNALQNLRNRIMRERGRWVLDVDIKQYFDTIDHEQLRQFLARRVADGVLRKLIDKWLKAGILESGELIYPTQGTPQGGVISPLLANIYLHYVLDDWFAQPFSQE</sequence>
<accession>W4L8K6</accession>
<gene>
    <name evidence="3" type="ORF">ETSY2_50115</name>
</gene>
<dbReference type="AlphaFoldDB" id="W4L8K6"/>
<dbReference type="InterPro" id="IPR043502">
    <property type="entry name" value="DNA/RNA_pol_sf"/>
</dbReference>
<comment type="similarity">
    <text evidence="1">Belongs to the bacterial reverse transcriptase family.</text>
</comment>
<dbReference type="PROSITE" id="PS50878">
    <property type="entry name" value="RT_POL"/>
    <property type="match status" value="1"/>
</dbReference>
<dbReference type="InterPro" id="IPR051083">
    <property type="entry name" value="GrpII_Intron_Splice-Mob/Def"/>
</dbReference>
<reference evidence="3 4" key="1">
    <citation type="journal article" date="2014" name="Nature">
        <title>An environmental bacterial taxon with a large and distinct metabolic repertoire.</title>
        <authorList>
            <person name="Wilson M.C."/>
            <person name="Mori T."/>
            <person name="Ruckert C."/>
            <person name="Uria A.R."/>
            <person name="Helf M.J."/>
            <person name="Takada K."/>
            <person name="Gernert C."/>
            <person name="Steffens U.A."/>
            <person name="Heycke N."/>
            <person name="Schmitt S."/>
            <person name="Rinke C."/>
            <person name="Helfrich E.J."/>
            <person name="Brachmann A.O."/>
            <person name="Gurgui C."/>
            <person name="Wakimoto T."/>
            <person name="Kracht M."/>
            <person name="Crusemann M."/>
            <person name="Hentschel U."/>
            <person name="Abe I."/>
            <person name="Matsunaga S."/>
            <person name="Kalinowski J."/>
            <person name="Takeyama H."/>
            <person name="Piel J."/>
        </authorList>
    </citation>
    <scope>NUCLEOTIDE SEQUENCE [LARGE SCALE GENOMIC DNA]</scope>
    <source>
        <strain evidence="4">TSY2</strain>
    </source>
</reference>
<keyword evidence="3" id="KW-0251">Elongation factor</keyword>
<dbReference type="HOGENOM" id="CLU_013584_7_2_7"/>
<protein>
    <submittedName>
        <fullName evidence="3">Elongation factor GreAB</fullName>
    </submittedName>
</protein>
<name>W4L8K6_9BACT</name>
<evidence type="ECO:0000313" key="4">
    <source>
        <dbReference type="Proteomes" id="UP000019140"/>
    </source>
</evidence>
<proteinExistence type="inferred from homology"/>
<dbReference type="Proteomes" id="UP000019140">
    <property type="component" value="Unassembled WGS sequence"/>
</dbReference>
<keyword evidence="3" id="KW-0648">Protein biosynthesis</keyword>
<evidence type="ECO:0000313" key="3">
    <source>
        <dbReference type="EMBL" id="ETW94229.1"/>
    </source>
</evidence>
<dbReference type="SUPFAM" id="SSF56672">
    <property type="entry name" value="DNA/RNA polymerases"/>
    <property type="match status" value="1"/>
</dbReference>
<keyword evidence="4" id="KW-1185">Reference proteome</keyword>
<dbReference type="CDD" id="cd01651">
    <property type="entry name" value="RT_G2_intron"/>
    <property type="match status" value="1"/>
</dbReference>
<comment type="caution">
    <text evidence="3">The sequence shown here is derived from an EMBL/GenBank/DDBJ whole genome shotgun (WGS) entry which is preliminary data.</text>
</comment>
<dbReference type="PANTHER" id="PTHR34047:SF8">
    <property type="entry name" value="PROTEIN YKFC"/>
    <property type="match status" value="1"/>
</dbReference>
<dbReference type="Pfam" id="PF00078">
    <property type="entry name" value="RVT_1"/>
    <property type="match status" value="1"/>
</dbReference>
<evidence type="ECO:0000259" key="2">
    <source>
        <dbReference type="PROSITE" id="PS50878"/>
    </source>
</evidence>